<keyword evidence="2" id="KW-1185">Reference proteome</keyword>
<dbReference type="AlphaFoldDB" id="W9UTS0"/>
<gene>
    <name evidence="1" type="ORF">D791_02544</name>
</gene>
<reference evidence="2" key="1">
    <citation type="submission" date="2012-11" db="EMBL/GenBank/DDBJ databases">
        <authorList>
            <person name="Singh A."/>
            <person name="Pinnaka A.K."/>
            <person name="Vaidya B."/>
        </authorList>
    </citation>
    <scope>NUCLEOTIDE SEQUENCE [LARGE SCALE GENOMIC DNA]</scope>
    <source>
        <strain evidence="2">AK23</strain>
    </source>
</reference>
<name>W9UTS0_9GAMM</name>
<dbReference type="Proteomes" id="UP000019464">
    <property type="component" value="Unassembled WGS sequence"/>
</dbReference>
<sequence length="45" mass="5368">MWFRSLLHMGIMAQLPQSIPISNFVMNRKPYAFPIARNLMAELWF</sequence>
<evidence type="ECO:0000313" key="1">
    <source>
        <dbReference type="EMBL" id="EXJ10479.1"/>
    </source>
</evidence>
<accession>W9UTS0</accession>
<comment type="caution">
    <text evidence="1">The sequence shown here is derived from an EMBL/GenBank/DDBJ whole genome shotgun (WGS) entry which is preliminary data.</text>
</comment>
<reference evidence="1 2" key="2">
    <citation type="journal article" date="2015" name="Syst. Appl. Microbiol.">
        <title>Nitrincola nitratireducens sp. nov. isolated from a haloalkaline crater lake.</title>
        <authorList>
            <person name="Singh A."/>
            <person name="Vaidya B."/>
            <person name="Tanuku N.R."/>
            <person name="Pinnaka A.K."/>
        </authorList>
    </citation>
    <scope>NUCLEOTIDE SEQUENCE [LARGE SCALE GENOMIC DNA]</scope>
    <source>
        <strain evidence="1 2">AK23</strain>
    </source>
</reference>
<dbReference type="EMBL" id="AONB01000013">
    <property type="protein sequence ID" value="EXJ10479.1"/>
    <property type="molecule type" value="Genomic_DNA"/>
</dbReference>
<protein>
    <submittedName>
        <fullName evidence="1">Uncharacterized protein</fullName>
    </submittedName>
</protein>
<proteinExistence type="predicted"/>
<organism evidence="1 2">
    <name type="scientific">Nitrincola nitratireducens</name>
    <dbReference type="NCBI Taxonomy" id="1229521"/>
    <lineage>
        <taxon>Bacteria</taxon>
        <taxon>Pseudomonadati</taxon>
        <taxon>Pseudomonadota</taxon>
        <taxon>Gammaproteobacteria</taxon>
        <taxon>Oceanospirillales</taxon>
        <taxon>Oceanospirillaceae</taxon>
        <taxon>Nitrincola</taxon>
    </lineage>
</organism>
<evidence type="ECO:0000313" key="2">
    <source>
        <dbReference type="Proteomes" id="UP000019464"/>
    </source>
</evidence>